<name>A0ACA9LYA9_9GLOM</name>
<evidence type="ECO:0000313" key="1">
    <source>
        <dbReference type="EMBL" id="CAG8559217.1"/>
    </source>
</evidence>
<keyword evidence="2" id="KW-1185">Reference proteome</keyword>
<reference evidence="1" key="1">
    <citation type="submission" date="2021-06" db="EMBL/GenBank/DDBJ databases">
        <authorList>
            <person name="Kallberg Y."/>
            <person name="Tangrot J."/>
            <person name="Rosling A."/>
        </authorList>
    </citation>
    <scope>NUCLEOTIDE SEQUENCE</scope>
    <source>
        <strain evidence="1">CL356</strain>
    </source>
</reference>
<proteinExistence type="predicted"/>
<evidence type="ECO:0000313" key="2">
    <source>
        <dbReference type="Proteomes" id="UP000789525"/>
    </source>
</evidence>
<dbReference type="Proteomes" id="UP000789525">
    <property type="component" value="Unassembled WGS sequence"/>
</dbReference>
<comment type="caution">
    <text evidence="1">The sequence shown here is derived from an EMBL/GenBank/DDBJ whole genome shotgun (WGS) entry which is preliminary data.</text>
</comment>
<gene>
    <name evidence="1" type="ORF">ACOLOM_LOCUS5160</name>
</gene>
<organism evidence="1 2">
    <name type="scientific">Acaulospora colombiana</name>
    <dbReference type="NCBI Taxonomy" id="27376"/>
    <lineage>
        <taxon>Eukaryota</taxon>
        <taxon>Fungi</taxon>
        <taxon>Fungi incertae sedis</taxon>
        <taxon>Mucoromycota</taxon>
        <taxon>Glomeromycotina</taxon>
        <taxon>Glomeromycetes</taxon>
        <taxon>Diversisporales</taxon>
        <taxon>Acaulosporaceae</taxon>
        <taxon>Acaulospora</taxon>
    </lineage>
</organism>
<accession>A0ACA9LYA9</accession>
<dbReference type="EMBL" id="CAJVPT010009220">
    <property type="protein sequence ID" value="CAG8559217.1"/>
    <property type="molecule type" value="Genomic_DNA"/>
</dbReference>
<protein>
    <submittedName>
        <fullName evidence="1">10818_t:CDS:1</fullName>
    </submittedName>
</protein>
<sequence>MSVNLYRVSDLDDLKDILKEKIRVLKDVSSIDIVFLDDNNRHIPPSTPIQPLVDSRTARSPLVVRYPISNSSIVANLSFSSKTNKCEIPHSSGAWFILQNEVMEKFKIDLPRITPNVFNERTLDLNVHIKGRKSFGDWTFREVADEIYNNNFDQLNKIPKFRIEDLPELRPQISEKEIEKLIGQLKDKVSVFGGSLSINEATMREYISIFITAAVKHIHQYKDSTTTLYVKSELDGSRGYGNSDYKIEIQEVPVLINRIKNQDAVKSVAQSLVKVYTAAERLSRKRKREEQENSGFSPPVLFGIVTTGFEWRFIRWSGALQLPKVEITDTIYWNGIDQQAKKVVSHIARLLQAQVDILKDEKNNNVGDEARDGKRHRKK</sequence>